<dbReference type="PANTHER" id="PTHR23028">
    <property type="entry name" value="ACETYLTRANSFERASE"/>
    <property type="match status" value="1"/>
</dbReference>
<sequence length="352" mass="41314">MNNDLKQPAADNKFYFLELMRTLAALYVVGVHIHQIVDFGKIGSMLFAFGQEAVMIFFVLSGFVIYYSAENKKTLTIPQYFKARFLRIYPVFILACLLTYVAKSFISDEWLDFQWISFLENICMLQDFSTGKPGVWIQPFMGNTPLWSLSYEWWFYMLFIPIYFYIPENRRYLYVGIISSAALVVYLIFPNQICLWLSYFILWWLGAEVSRKHMQPDSVNLNTLKKTLFITAALLVLLLVYLLYWKTDHTILFGLFPVLFIRHFVASMIFVTVLWNISKNTFNIGSANLLVRLAPYTYAIYVFHYPVLLMFEKTGWIFSIWGMAASLVAMLLLAIIAEEVFQKNIVRWFKKI</sequence>
<keyword evidence="1" id="KW-1133">Transmembrane helix</keyword>
<organism evidence="3 4">
    <name type="scientific">Cytophaga hutchinsonii (strain ATCC 33406 / DSM 1761 / CIP 103989 / NBRC 15051 / NCIMB 9469 / D465)</name>
    <dbReference type="NCBI Taxonomy" id="269798"/>
    <lineage>
        <taxon>Bacteria</taxon>
        <taxon>Pseudomonadati</taxon>
        <taxon>Bacteroidota</taxon>
        <taxon>Cytophagia</taxon>
        <taxon>Cytophagales</taxon>
        <taxon>Cytophagaceae</taxon>
        <taxon>Cytophaga</taxon>
    </lineage>
</organism>
<feature type="transmembrane region" description="Helical" evidence="1">
    <location>
        <begin position="289"/>
        <end position="310"/>
    </location>
</feature>
<evidence type="ECO:0000313" key="3">
    <source>
        <dbReference type="EMBL" id="ABG58178.1"/>
    </source>
</evidence>
<name>A0A6N4SPK2_CYTH3</name>
<evidence type="ECO:0000256" key="1">
    <source>
        <dbReference type="SAM" id="Phobius"/>
    </source>
</evidence>
<dbReference type="OrthoDB" id="9796461at2"/>
<feature type="transmembrane region" description="Helical" evidence="1">
    <location>
        <begin position="172"/>
        <end position="205"/>
    </location>
</feature>
<evidence type="ECO:0000259" key="2">
    <source>
        <dbReference type="Pfam" id="PF01757"/>
    </source>
</evidence>
<dbReference type="InterPro" id="IPR050879">
    <property type="entry name" value="Acyltransferase_3"/>
</dbReference>
<keyword evidence="1" id="KW-0812">Transmembrane</keyword>
<gene>
    <name evidence="3" type="ordered locus">CHU_0897</name>
</gene>
<feature type="transmembrane region" description="Helical" evidence="1">
    <location>
        <begin position="226"/>
        <end position="245"/>
    </location>
</feature>
<dbReference type="KEGG" id="chu:CHU_0897"/>
<accession>A0A6N4SPK2</accession>
<dbReference type="InterPro" id="IPR002656">
    <property type="entry name" value="Acyl_transf_3_dom"/>
</dbReference>
<feature type="transmembrane region" description="Helical" evidence="1">
    <location>
        <begin position="251"/>
        <end position="277"/>
    </location>
</feature>
<reference evidence="3 4" key="1">
    <citation type="journal article" date="2007" name="Appl. Environ. Microbiol.">
        <title>Genome sequence of the cellulolytic gliding bacterium Cytophaga hutchinsonii.</title>
        <authorList>
            <person name="Xie G."/>
            <person name="Bruce D.C."/>
            <person name="Challacombe J.F."/>
            <person name="Chertkov O."/>
            <person name="Detter J.C."/>
            <person name="Gilna P."/>
            <person name="Han C.S."/>
            <person name="Lucas S."/>
            <person name="Misra M."/>
            <person name="Myers G.L."/>
            <person name="Richardson P."/>
            <person name="Tapia R."/>
            <person name="Thayer N."/>
            <person name="Thompson L.S."/>
            <person name="Brettin T.S."/>
            <person name="Henrissat B."/>
            <person name="Wilson D.B."/>
            <person name="McBride M.J."/>
        </authorList>
    </citation>
    <scope>NUCLEOTIDE SEQUENCE [LARGE SCALE GENOMIC DNA]</scope>
    <source>
        <strain evidence="4">ATCC 33406 / DSM 1761 / CIP 103989 / NBRC 15051 / NCIMB 9469 / D465</strain>
    </source>
</reference>
<feature type="transmembrane region" description="Helical" evidence="1">
    <location>
        <begin position="316"/>
        <end position="337"/>
    </location>
</feature>
<proteinExistence type="predicted"/>
<dbReference type="AlphaFoldDB" id="A0A6N4SPK2"/>
<dbReference type="EMBL" id="CP000383">
    <property type="protein sequence ID" value="ABG58178.1"/>
    <property type="molecule type" value="Genomic_DNA"/>
</dbReference>
<feature type="domain" description="Acyltransferase 3" evidence="2">
    <location>
        <begin position="15"/>
        <end position="337"/>
    </location>
</feature>
<evidence type="ECO:0000313" key="4">
    <source>
        <dbReference type="Proteomes" id="UP000001822"/>
    </source>
</evidence>
<protein>
    <submittedName>
        <fullName evidence="3">Acyltransferase family protein</fullName>
    </submittedName>
</protein>
<dbReference type="Pfam" id="PF01757">
    <property type="entry name" value="Acyl_transf_3"/>
    <property type="match status" value="1"/>
</dbReference>
<keyword evidence="3" id="KW-0012">Acyltransferase</keyword>
<feature type="transmembrane region" description="Helical" evidence="1">
    <location>
        <begin position="146"/>
        <end position="166"/>
    </location>
</feature>
<feature type="transmembrane region" description="Helical" evidence="1">
    <location>
        <begin position="45"/>
        <end position="68"/>
    </location>
</feature>
<keyword evidence="4" id="KW-1185">Reference proteome</keyword>
<feature type="transmembrane region" description="Helical" evidence="1">
    <location>
        <begin position="14"/>
        <end position="33"/>
    </location>
</feature>
<keyword evidence="1" id="KW-0472">Membrane</keyword>
<feature type="transmembrane region" description="Helical" evidence="1">
    <location>
        <begin position="88"/>
        <end position="106"/>
    </location>
</feature>
<dbReference type="GO" id="GO:0016747">
    <property type="term" value="F:acyltransferase activity, transferring groups other than amino-acyl groups"/>
    <property type="evidence" value="ECO:0007669"/>
    <property type="project" value="InterPro"/>
</dbReference>
<dbReference type="Proteomes" id="UP000001822">
    <property type="component" value="Chromosome"/>
</dbReference>
<keyword evidence="3" id="KW-0808">Transferase</keyword>